<reference evidence="2" key="1">
    <citation type="submission" date="2023-03" db="EMBL/GenBank/DDBJ databases">
        <title>Chromosome-scale reference genome and RAD-based genetic map of yellow starthistle (Centaurea solstitialis) reveal putative structural variation and QTLs associated with invader traits.</title>
        <authorList>
            <person name="Reatini B."/>
            <person name="Cang F.A."/>
            <person name="Jiang Q."/>
            <person name="Mckibben M.T.W."/>
            <person name="Barker M.S."/>
            <person name="Rieseberg L.H."/>
            <person name="Dlugosch K.M."/>
        </authorList>
    </citation>
    <scope>NUCLEOTIDE SEQUENCE</scope>
    <source>
        <strain evidence="2">CAN-66</strain>
        <tissue evidence="2">Leaf</tissue>
    </source>
</reference>
<evidence type="ECO:0000313" key="2">
    <source>
        <dbReference type="EMBL" id="KAJ9559992.1"/>
    </source>
</evidence>
<sequence>MSSSYPPQTLSPENSKPKPHLSALFLDGSHQPPPKTITRDNVQTPNLAYNTWIRQDRLLFGALIGTLEPTIVPLVCLTTTSKELWDTLMATFASSSRGHINQLKARLKTITKGPQTVTEFMFIWPGFVRLGIFSANRIALSLKPKQPTYGATDLQCRLRPPYQPLVKIPSTGPLANISPSHCTRDQPHHPNARVLSQQRPSERHPGPNATYFIHVDISMKGLRRQLPVEIGTETEDGKVRKRFRRDVVVPGVVHDTTSAGHVALTGQQENAFSCGGMSNRDGRGDEQISLVEKAVAIDLIEGCLARCQVHMSRFLSDPDRIGFDPQTTDGPSAAHRRIRPPYHLVVENAAASPLADISPSDCARNQPHDPNARVLSQQRIRERHPRTDAAHLCDVDVTVERLSGAFPGEVGTQAEDGGVGGGFRRDVAIPSEVDDPTSAGHVALAGQKKNALAGQSGCQVGDRGDHQKDGGEK</sequence>
<name>A0AA38TYI2_9ASTR</name>
<protein>
    <submittedName>
        <fullName evidence="2">Uncharacterized protein</fullName>
    </submittedName>
</protein>
<accession>A0AA38TYI2</accession>
<gene>
    <name evidence="2" type="ORF">OSB04_005152</name>
</gene>
<dbReference type="PANTHER" id="PTHR47481:SF22">
    <property type="entry name" value="RETROTRANSPOSON GAG DOMAIN-CONTAINING PROTEIN"/>
    <property type="match status" value="1"/>
</dbReference>
<keyword evidence="3" id="KW-1185">Reference proteome</keyword>
<feature type="region of interest" description="Disordered" evidence="1">
    <location>
        <begin position="182"/>
        <end position="207"/>
    </location>
</feature>
<dbReference type="PANTHER" id="PTHR47481">
    <property type="match status" value="1"/>
</dbReference>
<dbReference type="Proteomes" id="UP001172457">
    <property type="component" value="Chromosome 2"/>
</dbReference>
<proteinExistence type="predicted"/>
<comment type="caution">
    <text evidence="2">The sequence shown here is derived from an EMBL/GenBank/DDBJ whole genome shotgun (WGS) entry which is preliminary data.</text>
</comment>
<dbReference type="AlphaFoldDB" id="A0AA38TYI2"/>
<evidence type="ECO:0000256" key="1">
    <source>
        <dbReference type="SAM" id="MobiDB-lite"/>
    </source>
</evidence>
<feature type="region of interest" description="Disordered" evidence="1">
    <location>
        <begin position="356"/>
        <end position="383"/>
    </location>
</feature>
<evidence type="ECO:0000313" key="3">
    <source>
        <dbReference type="Proteomes" id="UP001172457"/>
    </source>
</evidence>
<feature type="compositionally biased region" description="Polar residues" evidence="1">
    <location>
        <begin position="1"/>
        <end position="14"/>
    </location>
</feature>
<feature type="region of interest" description="Disordered" evidence="1">
    <location>
        <begin position="1"/>
        <end position="41"/>
    </location>
</feature>
<dbReference type="EMBL" id="JARYMX010000002">
    <property type="protein sequence ID" value="KAJ9559992.1"/>
    <property type="molecule type" value="Genomic_DNA"/>
</dbReference>
<feature type="compositionally biased region" description="Basic and acidic residues" evidence="1">
    <location>
        <begin position="462"/>
        <end position="473"/>
    </location>
</feature>
<organism evidence="2 3">
    <name type="scientific">Centaurea solstitialis</name>
    <name type="common">yellow star-thistle</name>
    <dbReference type="NCBI Taxonomy" id="347529"/>
    <lineage>
        <taxon>Eukaryota</taxon>
        <taxon>Viridiplantae</taxon>
        <taxon>Streptophyta</taxon>
        <taxon>Embryophyta</taxon>
        <taxon>Tracheophyta</taxon>
        <taxon>Spermatophyta</taxon>
        <taxon>Magnoliopsida</taxon>
        <taxon>eudicotyledons</taxon>
        <taxon>Gunneridae</taxon>
        <taxon>Pentapetalae</taxon>
        <taxon>asterids</taxon>
        <taxon>campanulids</taxon>
        <taxon>Asterales</taxon>
        <taxon>Asteraceae</taxon>
        <taxon>Carduoideae</taxon>
        <taxon>Cardueae</taxon>
        <taxon>Centaureinae</taxon>
        <taxon>Centaurea</taxon>
    </lineage>
</organism>
<feature type="region of interest" description="Disordered" evidence="1">
    <location>
        <begin position="407"/>
        <end position="473"/>
    </location>
</feature>